<dbReference type="InterPro" id="IPR012827">
    <property type="entry name" value="Hemerythrin_metal-bd"/>
</dbReference>
<dbReference type="InterPro" id="IPR012312">
    <property type="entry name" value="Hemerythrin-like"/>
</dbReference>
<evidence type="ECO:0000259" key="4">
    <source>
        <dbReference type="Pfam" id="PF01814"/>
    </source>
</evidence>
<dbReference type="NCBIfam" id="TIGR02481">
    <property type="entry name" value="hemeryth_dom"/>
    <property type="match status" value="1"/>
</dbReference>
<dbReference type="CDD" id="cd12107">
    <property type="entry name" value="Hemerythrin"/>
    <property type="match status" value="1"/>
</dbReference>
<evidence type="ECO:0000313" key="6">
    <source>
        <dbReference type="Proteomes" id="UP000251075"/>
    </source>
</evidence>
<keyword evidence="6" id="KW-1185">Reference proteome</keyword>
<organism evidence="5 6">
    <name type="scientific">Paramagnetospirillum kuznetsovii</name>
    <dbReference type="NCBI Taxonomy" id="2053833"/>
    <lineage>
        <taxon>Bacteria</taxon>
        <taxon>Pseudomonadati</taxon>
        <taxon>Pseudomonadota</taxon>
        <taxon>Alphaproteobacteria</taxon>
        <taxon>Rhodospirillales</taxon>
        <taxon>Magnetospirillaceae</taxon>
        <taxon>Paramagnetospirillum</taxon>
    </lineage>
</organism>
<evidence type="ECO:0000256" key="2">
    <source>
        <dbReference type="ARBA" id="ARBA00022723"/>
    </source>
</evidence>
<dbReference type="InterPro" id="IPR050669">
    <property type="entry name" value="Hemerythrin"/>
</dbReference>
<name>A0A364NYN5_9PROT</name>
<dbReference type="OrthoDB" id="7305796at2"/>
<proteinExistence type="inferred from homology"/>
<comment type="caution">
    <text evidence="5">The sequence shown here is derived from an EMBL/GenBank/DDBJ whole genome shotgun (WGS) entry which is preliminary data.</text>
</comment>
<accession>A0A364NYN5</accession>
<dbReference type="AlphaFoldDB" id="A0A364NYN5"/>
<dbReference type="EMBL" id="PGTO01000005">
    <property type="protein sequence ID" value="RAU22176.1"/>
    <property type="molecule type" value="Genomic_DNA"/>
</dbReference>
<evidence type="ECO:0000256" key="1">
    <source>
        <dbReference type="ARBA" id="ARBA00010587"/>
    </source>
</evidence>
<sequence>MTRYCFSEVKMLKMTDDLRIGHPIIDMDHQRLLDIINDFNRLSVSLTNKRMMHQTLKALHKYGEEHFLREQKIQIEFGYPYCNGHAAEHKKLTDQIAALATDFFINKSKQLDLNAIIYLNQFLEDWIVRHVKKHDMTMQHYLVKSVPSDHDGIMAVERFRCLDMVALVIDESAKSREFIAKTLIRMGIVIVLEADSIVDGMKKAVSEPVPDFLVVSSGLEYQKFMTALRTVKKDYIAEMPTILALDPIDAGSVGLAEASSMQGSFTKVQNPRDISMAIRSSVTYQ</sequence>
<dbReference type="SUPFAM" id="SSF47188">
    <property type="entry name" value="Hemerythrin-like"/>
    <property type="match status" value="1"/>
</dbReference>
<dbReference type="InterPro" id="IPR035938">
    <property type="entry name" value="Hemerythrin-like_sf"/>
</dbReference>
<comment type="similarity">
    <text evidence="1">Belongs to the hemerythrin family.</text>
</comment>
<dbReference type="Pfam" id="PF01814">
    <property type="entry name" value="Hemerythrin"/>
    <property type="match status" value="1"/>
</dbReference>
<dbReference type="GO" id="GO:0046872">
    <property type="term" value="F:metal ion binding"/>
    <property type="evidence" value="ECO:0007669"/>
    <property type="project" value="UniProtKB-KW"/>
</dbReference>
<evidence type="ECO:0000256" key="3">
    <source>
        <dbReference type="ARBA" id="ARBA00023004"/>
    </source>
</evidence>
<keyword evidence="2" id="KW-0479">Metal-binding</keyword>
<evidence type="ECO:0000313" key="5">
    <source>
        <dbReference type="EMBL" id="RAU22176.1"/>
    </source>
</evidence>
<feature type="domain" description="Hemerythrin-like" evidence="4">
    <location>
        <begin position="24"/>
        <end position="138"/>
    </location>
</feature>
<dbReference type="InterPro" id="IPR011006">
    <property type="entry name" value="CheY-like_superfamily"/>
</dbReference>
<reference evidence="5 6" key="1">
    <citation type="submission" date="2017-11" db="EMBL/GenBank/DDBJ databases">
        <title>Draft genome sequence of magnetotactic bacterium Magnetospirillum kuznetsovii LBB-42.</title>
        <authorList>
            <person name="Grouzdev D.S."/>
            <person name="Rysina M.S."/>
            <person name="Baslerov R.V."/>
            <person name="Koziaeva V."/>
        </authorList>
    </citation>
    <scope>NUCLEOTIDE SEQUENCE [LARGE SCALE GENOMIC DNA]</scope>
    <source>
        <strain evidence="5 6">LBB-42</strain>
    </source>
</reference>
<protein>
    <submittedName>
        <fullName evidence="5">Hemerythrin</fullName>
    </submittedName>
</protein>
<keyword evidence="3" id="KW-0408">Iron</keyword>
<dbReference type="Proteomes" id="UP000251075">
    <property type="component" value="Unassembled WGS sequence"/>
</dbReference>
<gene>
    <name evidence="5" type="ORF">CU669_08540</name>
</gene>
<dbReference type="SUPFAM" id="SSF52172">
    <property type="entry name" value="CheY-like"/>
    <property type="match status" value="1"/>
</dbReference>
<dbReference type="Gene3D" id="1.20.120.50">
    <property type="entry name" value="Hemerythrin-like"/>
    <property type="match status" value="1"/>
</dbReference>
<dbReference type="PANTHER" id="PTHR37164:SF1">
    <property type="entry name" value="BACTERIOHEMERYTHRIN"/>
    <property type="match status" value="1"/>
</dbReference>
<dbReference type="PANTHER" id="PTHR37164">
    <property type="entry name" value="BACTERIOHEMERYTHRIN"/>
    <property type="match status" value="1"/>
</dbReference>